<gene>
    <name evidence="3" type="ORF">B4U80_09778</name>
</gene>
<dbReference type="GO" id="GO:0007165">
    <property type="term" value="P:signal transduction"/>
    <property type="evidence" value="ECO:0007669"/>
    <property type="project" value="InterPro"/>
</dbReference>
<evidence type="ECO:0000259" key="2">
    <source>
        <dbReference type="Pfam" id="PF13676"/>
    </source>
</evidence>
<accession>A0A443SSN5</accession>
<evidence type="ECO:0000256" key="1">
    <source>
        <dbReference type="SAM" id="MobiDB-lite"/>
    </source>
</evidence>
<dbReference type="OrthoDB" id="10062307at2759"/>
<reference evidence="3 4" key="1">
    <citation type="journal article" date="2018" name="Gigascience">
        <title>Genomes of trombidid mites reveal novel predicted allergens and laterally-transferred genes associated with secondary metabolism.</title>
        <authorList>
            <person name="Dong X."/>
            <person name="Chaisiri K."/>
            <person name="Xia D."/>
            <person name="Armstrong S.D."/>
            <person name="Fang Y."/>
            <person name="Donnelly M.J."/>
            <person name="Kadowaki T."/>
            <person name="McGarry J.W."/>
            <person name="Darby A.C."/>
            <person name="Makepeace B.L."/>
        </authorList>
    </citation>
    <scope>NUCLEOTIDE SEQUENCE [LARGE SCALE GENOMIC DNA]</scope>
    <source>
        <strain evidence="3">UoL-UT</strain>
    </source>
</reference>
<protein>
    <recommendedName>
        <fullName evidence="2">TIR domain-containing protein</fullName>
    </recommendedName>
</protein>
<dbReference type="InterPro" id="IPR000157">
    <property type="entry name" value="TIR_dom"/>
</dbReference>
<dbReference type="Proteomes" id="UP000288716">
    <property type="component" value="Unassembled WGS sequence"/>
</dbReference>
<sequence>MKTLLLFVEVTVQKPKFGIASSNGNLLGFVFVGYNEKVSNLRNIIKTDLRKIISDTFVFLDKYNWPVAEQQEESVIVWDLERNKVITISLNFNRELKGNDVGDGGGEIGEDEATENELESPINRVRHQSDGKLSTATTALLDNTQDKDSILSLENSILQCSSNGHKPILISYVRQEAERHARQLKLCLEDIGCQVFLDIDEIKGGHDWQDALNRAVVNCSIFVPLITPLYGYTQWTNREVKLADMKAKVIIPVNFLDHWPPECLAIQFASTQYLDWKSKLDIEEAILTQGERARDIRYWDEPFVQRTAEEIWQRFLAFTSAPLDQSITSFSNSHSFTAKSSLQEDVVDKLDMMSSEASVEPDSVPQTSTLVECVTKIGKTAKTLFRSSASPVRQLPLIVISAHPKERNFVELLRKRLQEVDFQVWSSTDMCIGSSFEQINSDLPTIDDLSPASPICHSLPIIPALEDNVFNNNNGSFVIPEESEESQQSQQFIVPAIKPIRPRFLDTFCSLNAERKYSQSSDVNGSQHSLFTPEDRNKANEFKRRVNKGRMVIVVFSQAFVSSKTCKSQLFYCEDRITVFPIVYEECKISHCIMKLIGNDLFKRDALFSPSDDDSFVTSVVTKANNLINASKETFKTGMKEAKILSLCKLLSKKIPFFNDKRKTVIFVTGGSKFFNTSSEAVCSSIAQVLAAKENDIRLKCRQQQDKSFEVLPFGETLFIGDCLQERDAVIARIFHYCILIEGGPYSANLAKEFLWNDNTVIPIMSTGGAASGQYDCIAKITEMPACVDESDWQQLGEKGNSPDDTANTVLRVVNSLVEWRKKNCSEKKRNCHYFFNRNRRKFNRNLKAKKEVLIETQE</sequence>
<feature type="region of interest" description="Disordered" evidence="1">
    <location>
        <begin position="101"/>
        <end position="127"/>
    </location>
</feature>
<feature type="compositionally biased region" description="Acidic residues" evidence="1">
    <location>
        <begin position="108"/>
        <end position="118"/>
    </location>
</feature>
<proteinExistence type="predicted"/>
<dbReference type="EMBL" id="NCKV01000471">
    <property type="protein sequence ID" value="RWS30529.1"/>
    <property type="molecule type" value="Genomic_DNA"/>
</dbReference>
<name>A0A443SSN5_9ACAR</name>
<dbReference type="PANTHER" id="PTHR47508:SF3">
    <property type="entry name" value="TIR DOMAIN-CONTAINING PROTEIN"/>
    <property type="match status" value="1"/>
</dbReference>
<dbReference type="Pfam" id="PF13676">
    <property type="entry name" value="TIR_2"/>
    <property type="match status" value="1"/>
</dbReference>
<dbReference type="VEuPathDB" id="VectorBase:LDEU001509"/>
<dbReference type="Gene3D" id="3.40.50.10140">
    <property type="entry name" value="Toll/interleukin-1 receptor homology (TIR) domain"/>
    <property type="match status" value="2"/>
</dbReference>
<dbReference type="InterPro" id="IPR035897">
    <property type="entry name" value="Toll_tir_struct_dom_sf"/>
</dbReference>
<comment type="caution">
    <text evidence="3">The sequence shown here is derived from an EMBL/GenBank/DDBJ whole genome shotgun (WGS) entry which is preliminary data.</text>
</comment>
<organism evidence="3 4">
    <name type="scientific">Leptotrombidium deliense</name>
    <dbReference type="NCBI Taxonomy" id="299467"/>
    <lineage>
        <taxon>Eukaryota</taxon>
        <taxon>Metazoa</taxon>
        <taxon>Ecdysozoa</taxon>
        <taxon>Arthropoda</taxon>
        <taxon>Chelicerata</taxon>
        <taxon>Arachnida</taxon>
        <taxon>Acari</taxon>
        <taxon>Acariformes</taxon>
        <taxon>Trombidiformes</taxon>
        <taxon>Prostigmata</taxon>
        <taxon>Anystina</taxon>
        <taxon>Parasitengona</taxon>
        <taxon>Trombiculoidea</taxon>
        <taxon>Trombiculidae</taxon>
        <taxon>Leptotrombidium</taxon>
    </lineage>
</organism>
<dbReference type="SUPFAM" id="SSF52200">
    <property type="entry name" value="Toll/Interleukin receptor TIR domain"/>
    <property type="match status" value="2"/>
</dbReference>
<feature type="domain" description="TIR" evidence="2">
    <location>
        <begin position="168"/>
        <end position="279"/>
    </location>
</feature>
<dbReference type="AlphaFoldDB" id="A0A443SSN5"/>
<evidence type="ECO:0000313" key="3">
    <source>
        <dbReference type="EMBL" id="RWS30529.1"/>
    </source>
</evidence>
<evidence type="ECO:0000313" key="4">
    <source>
        <dbReference type="Proteomes" id="UP000288716"/>
    </source>
</evidence>
<keyword evidence="4" id="KW-1185">Reference proteome</keyword>
<dbReference type="PANTHER" id="PTHR47508">
    <property type="entry name" value="SAM DOMAIN-CONTAINING PROTEIN-RELATED"/>
    <property type="match status" value="1"/>
</dbReference>